<proteinExistence type="predicted"/>
<organism evidence="1 2">
    <name type="scientific">Sphingobium boeckii</name>
    <dbReference type="NCBI Taxonomy" id="1082345"/>
    <lineage>
        <taxon>Bacteria</taxon>
        <taxon>Pseudomonadati</taxon>
        <taxon>Pseudomonadota</taxon>
        <taxon>Alphaproteobacteria</taxon>
        <taxon>Sphingomonadales</taxon>
        <taxon>Sphingomonadaceae</taxon>
        <taxon>Sphingobium</taxon>
    </lineage>
</organism>
<dbReference type="EMBL" id="JACIJC010000001">
    <property type="protein sequence ID" value="MBB5685007.1"/>
    <property type="molecule type" value="Genomic_DNA"/>
</dbReference>
<dbReference type="AlphaFoldDB" id="A0A7W9EDD6"/>
<evidence type="ECO:0000313" key="2">
    <source>
        <dbReference type="Proteomes" id="UP000549617"/>
    </source>
</evidence>
<sequence length="64" mass="7277">MIFKTCQCIFAWAISAAEWQDLLPDGLTVCESGSSLDDRFCRVFRRQLQEIVPYFAAAASHHII</sequence>
<gene>
    <name evidence="1" type="ORF">FHS49_000998</name>
</gene>
<keyword evidence="2" id="KW-1185">Reference proteome</keyword>
<dbReference type="RefSeq" id="WP_184015804.1">
    <property type="nucleotide sequence ID" value="NZ_JACIJC010000001.1"/>
</dbReference>
<accession>A0A7W9EDD6</accession>
<protein>
    <submittedName>
        <fullName evidence="1">Uncharacterized protein</fullName>
    </submittedName>
</protein>
<reference evidence="1 2" key="1">
    <citation type="submission" date="2020-08" db="EMBL/GenBank/DDBJ databases">
        <title>Genomic Encyclopedia of Type Strains, Phase IV (KMG-IV): sequencing the most valuable type-strain genomes for metagenomic binning, comparative biology and taxonomic classification.</title>
        <authorList>
            <person name="Goeker M."/>
        </authorList>
    </citation>
    <scope>NUCLEOTIDE SEQUENCE [LARGE SCALE GENOMIC DNA]</scope>
    <source>
        <strain evidence="1 2">DSM 25079</strain>
    </source>
</reference>
<evidence type="ECO:0000313" key="1">
    <source>
        <dbReference type="EMBL" id="MBB5685007.1"/>
    </source>
</evidence>
<comment type="caution">
    <text evidence="1">The sequence shown here is derived from an EMBL/GenBank/DDBJ whole genome shotgun (WGS) entry which is preliminary data.</text>
</comment>
<name>A0A7W9EDD6_9SPHN</name>
<dbReference type="Proteomes" id="UP000549617">
    <property type="component" value="Unassembled WGS sequence"/>
</dbReference>